<proteinExistence type="inferred from homology"/>
<feature type="domain" description="CENP-V/GFA" evidence="6">
    <location>
        <begin position="12"/>
        <end position="138"/>
    </location>
</feature>
<dbReference type="AlphaFoldDB" id="A0A8H4JRB2"/>
<evidence type="ECO:0000256" key="2">
    <source>
        <dbReference type="ARBA" id="ARBA00022723"/>
    </source>
</evidence>
<comment type="caution">
    <text evidence="7">The sequence shown here is derived from an EMBL/GenBank/DDBJ whole genome shotgun (WGS) entry which is preliminary data.</text>
</comment>
<dbReference type="SUPFAM" id="SSF51316">
    <property type="entry name" value="Mss4-like"/>
    <property type="match status" value="1"/>
</dbReference>
<dbReference type="Proteomes" id="UP000536711">
    <property type="component" value="Unassembled WGS sequence"/>
</dbReference>
<dbReference type="EMBL" id="JAADJF010000137">
    <property type="protein sequence ID" value="KAF4436925.1"/>
    <property type="molecule type" value="Genomic_DNA"/>
</dbReference>
<sequence length="221" mass="24381">MNDNNQDTPSVITGGCLCGAIRFTVNFNEEYRWPPISSACQCTMCRKWTSSLVAQFLIISPKQINPALNTFLSFKEYMSSPGRFRGFCGDCGTSIAWRSADYTPIFDLYLGTLDEKYLVGDGVVAKTLATPNGTQYWLKNAVHGVTDVLEGGKKYSEEGPDGIRDANDTITREDYGNMAVYCGTQTRCEDPKSLASSAPLPQSREADDDSSTQLWKCEKSP</sequence>
<evidence type="ECO:0000256" key="4">
    <source>
        <dbReference type="ARBA" id="ARBA00023239"/>
    </source>
</evidence>
<gene>
    <name evidence="7" type="ORF">FACUT_6055</name>
</gene>
<dbReference type="InterPro" id="IPR006913">
    <property type="entry name" value="CENP-V/GFA"/>
</dbReference>
<dbReference type="GO" id="GO:0046872">
    <property type="term" value="F:metal ion binding"/>
    <property type="evidence" value="ECO:0007669"/>
    <property type="project" value="UniProtKB-KW"/>
</dbReference>
<protein>
    <submittedName>
        <fullName evidence="7">DUF636 domain</fullName>
    </submittedName>
</protein>
<keyword evidence="4" id="KW-0456">Lyase</keyword>
<evidence type="ECO:0000313" key="7">
    <source>
        <dbReference type="EMBL" id="KAF4436925.1"/>
    </source>
</evidence>
<evidence type="ECO:0000256" key="5">
    <source>
        <dbReference type="SAM" id="MobiDB-lite"/>
    </source>
</evidence>
<keyword evidence="3" id="KW-0862">Zinc</keyword>
<dbReference type="GO" id="GO:0016846">
    <property type="term" value="F:carbon-sulfur lyase activity"/>
    <property type="evidence" value="ECO:0007669"/>
    <property type="project" value="InterPro"/>
</dbReference>
<name>A0A8H4JRB2_9HYPO</name>
<dbReference type="InterPro" id="IPR011057">
    <property type="entry name" value="Mss4-like_sf"/>
</dbReference>
<feature type="region of interest" description="Disordered" evidence="5">
    <location>
        <begin position="189"/>
        <end position="221"/>
    </location>
</feature>
<keyword evidence="2" id="KW-0479">Metal-binding</keyword>
<dbReference type="Pfam" id="PF04828">
    <property type="entry name" value="GFA"/>
    <property type="match status" value="1"/>
</dbReference>
<dbReference type="Gene3D" id="3.90.1590.10">
    <property type="entry name" value="glutathione-dependent formaldehyde- activating enzyme (gfa)"/>
    <property type="match status" value="1"/>
</dbReference>
<dbReference type="PANTHER" id="PTHR33337">
    <property type="entry name" value="GFA DOMAIN-CONTAINING PROTEIN"/>
    <property type="match status" value="1"/>
</dbReference>
<evidence type="ECO:0000313" key="8">
    <source>
        <dbReference type="Proteomes" id="UP000536711"/>
    </source>
</evidence>
<keyword evidence="8" id="KW-1185">Reference proteome</keyword>
<reference evidence="7 8" key="1">
    <citation type="submission" date="2020-01" db="EMBL/GenBank/DDBJ databases">
        <title>Identification and distribution of gene clusters putatively required for synthesis of sphingolipid metabolism inhibitors in phylogenetically diverse species of the filamentous fungus Fusarium.</title>
        <authorList>
            <person name="Kim H.-S."/>
            <person name="Busman M."/>
            <person name="Brown D.W."/>
            <person name="Divon H."/>
            <person name="Uhlig S."/>
            <person name="Proctor R.H."/>
        </authorList>
    </citation>
    <scope>NUCLEOTIDE SEQUENCE [LARGE SCALE GENOMIC DNA]</scope>
    <source>
        <strain evidence="7 8">NRRL 13308</strain>
    </source>
</reference>
<dbReference type="PANTHER" id="PTHR33337:SF40">
    <property type="entry name" value="CENP-V_GFA DOMAIN-CONTAINING PROTEIN-RELATED"/>
    <property type="match status" value="1"/>
</dbReference>
<evidence type="ECO:0000256" key="1">
    <source>
        <dbReference type="ARBA" id="ARBA00005495"/>
    </source>
</evidence>
<dbReference type="PROSITE" id="PS51891">
    <property type="entry name" value="CENP_V_GFA"/>
    <property type="match status" value="1"/>
</dbReference>
<organism evidence="7 8">
    <name type="scientific">Fusarium acutatum</name>
    <dbReference type="NCBI Taxonomy" id="78861"/>
    <lineage>
        <taxon>Eukaryota</taxon>
        <taxon>Fungi</taxon>
        <taxon>Dikarya</taxon>
        <taxon>Ascomycota</taxon>
        <taxon>Pezizomycotina</taxon>
        <taxon>Sordariomycetes</taxon>
        <taxon>Hypocreomycetidae</taxon>
        <taxon>Hypocreales</taxon>
        <taxon>Nectriaceae</taxon>
        <taxon>Fusarium</taxon>
        <taxon>Fusarium fujikuroi species complex</taxon>
    </lineage>
</organism>
<accession>A0A8H4JRB2</accession>
<comment type="similarity">
    <text evidence="1">Belongs to the Gfa family.</text>
</comment>
<evidence type="ECO:0000259" key="6">
    <source>
        <dbReference type="PROSITE" id="PS51891"/>
    </source>
</evidence>
<dbReference type="OrthoDB" id="6329284at2759"/>
<evidence type="ECO:0000256" key="3">
    <source>
        <dbReference type="ARBA" id="ARBA00022833"/>
    </source>
</evidence>